<keyword evidence="2" id="KW-1185">Reference proteome</keyword>
<name>A0AA39KGI7_MICHY</name>
<dbReference type="Proteomes" id="UP001168972">
    <property type="component" value="Unassembled WGS sequence"/>
</dbReference>
<comment type="caution">
    <text evidence="1">The sequence shown here is derived from an EMBL/GenBank/DDBJ whole genome shotgun (WGS) entry which is preliminary data.</text>
</comment>
<proteinExistence type="predicted"/>
<sequence>MLTIRLSKRSSAVLSSTIHRFYSSSLTHEDDDEEKNKNARKLKKWRNENRPTHTGLLSMFDTKSDDEGFFKINRGFKTTNFSSWYKEKQREYLEWCQRYIEERHQSLGNQLAITHFILHRGGKVKQKGVADYLCQDDIPKLPTTFTPNWVIDEIDFSGSEICYSGLDNFRNLSTLRKISFKSCKYFDDWCLEKFIFKCPGVEYLDISECENITARGIESLYRSSYLKNLIVSNFDNNAEFELTCLMLEDCTPGLTIEIIKTPNVNEISVQ</sequence>
<reference evidence="1" key="1">
    <citation type="journal article" date="2023" name="bioRxiv">
        <title>Scaffold-level genome assemblies of two parasitoid biocontrol wasps reveal the parthenogenesis mechanism and an associated novel virus.</title>
        <authorList>
            <person name="Inwood S."/>
            <person name="Skelly J."/>
            <person name="Guhlin J."/>
            <person name="Harrop T."/>
            <person name="Goldson S."/>
            <person name="Dearden P."/>
        </authorList>
    </citation>
    <scope>NUCLEOTIDE SEQUENCE</scope>
    <source>
        <strain evidence="1">Lincoln</strain>
        <tissue evidence="1">Whole body</tissue>
    </source>
</reference>
<dbReference type="EMBL" id="JAQQBR010001834">
    <property type="protein sequence ID" value="KAK0161680.1"/>
    <property type="molecule type" value="Genomic_DNA"/>
</dbReference>
<dbReference type="SUPFAM" id="SSF52047">
    <property type="entry name" value="RNI-like"/>
    <property type="match status" value="1"/>
</dbReference>
<evidence type="ECO:0000313" key="2">
    <source>
        <dbReference type="Proteomes" id="UP001168972"/>
    </source>
</evidence>
<dbReference type="Gene3D" id="3.80.10.10">
    <property type="entry name" value="Ribonuclease Inhibitor"/>
    <property type="match status" value="1"/>
</dbReference>
<reference evidence="1" key="2">
    <citation type="submission" date="2023-03" db="EMBL/GenBank/DDBJ databases">
        <authorList>
            <person name="Inwood S.N."/>
            <person name="Skelly J.G."/>
            <person name="Guhlin J."/>
            <person name="Harrop T.W.R."/>
            <person name="Goldson S.G."/>
            <person name="Dearden P.K."/>
        </authorList>
    </citation>
    <scope>NUCLEOTIDE SEQUENCE</scope>
    <source>
        <strain evidence="1">Lincoln</strain>
        <tissue evidence="1">Whole body</tissue>
    </source>
</reference>
<dbReference type="InterPro" id="IPR032675">
    <property type="entry name" value="LRR_dom_sf"/>
</dbReference>
<protein>
    <recommendedName>
        <fullName evidence="3">ATP synthase-coupling factor B</fullName>
    </recommendedName>
</protein>
<dbReference type="AlphaFoldDB" id="A0AA39KGI7"/>
<evidence type="ECO:0008006" key="3">
    <source>
        <dbReference type="Google" id="ProtNLM"/>
    </source>
</evidence>
<organism evidence="1 2">
    <name type="scientific">Microctonus hyperodae</name>
    <name type="common">Parasitoid wasp</name>
    <dbReference type="NCBI Taxonomy" id="165561"/>
    <lineage>
        <taxon>Eukaryota</taxon>
        <taxon>Metazoa</taxon>
        <taxon>Ecdysozoa</taxon>
        <taxon>Arthropoda</taxon>
        <taxon>Hexapoda</taxon>
        <taxon>Insecta</taxon>
        <taxon>Pterygota</taxon>
        <taxon>Neoptera</taxon>
        <taxon>Endopterygota</taxon>
        <taxon>Hymenoptera</taxon>
        <taxon>Apocrita</taxon>
        <taxon>Ichneumonoidea</taxon>
        <taxon>Braconidae</taxon>
        <taxon>Euphorinae</taxon>
        <taxon>Microctonus</taxon>
    </lineage>
</organism>
<accession>A0AA39KGI7</accession>
<gene>
    <name evidence="1" type="ORF">PV327_008099</name>
</gene>
<evidence type="ECO:0000313" key="1">
    <source>
        <dbReference type="EMBL" id="KAK0161680.1"/>
    </source>
</evidence>